<evidence type="ECO:0000256" key="9">
    <source>
        <dbReference type="HAMAP-Rule" id="MF_00365"/>
    </source>
</evidence>
<evidence type="ECO:0000256" key="7">
    <source>
        <dbReference type="ARBA" id="ARBA00022840"/>
    </source>
</evidence>
<keyword evidence="9 10" id="KW-0227">DNA damage</keyword>
<dbReference type="PANTHER" id="PTHR32182">
    <property type="entry name" value="DNA REPLICATION AND REPAIR PROTEIN RECF"/>
    <property type="match status" value="1"/>
</dbReference>
<dbReference type="RefSeq" id="WP_262565137.1">
    <property type="nucleotide sequence ID" value="NZ_JAPFCC010000001.1"/>
</dbReference>
<dbReference type="InterPro" id="IPR003395">
    <property type="entry name" value="RecF/RecN/SMC_N"/>
</dbReference>
<keyword evidence="7 9" id="KW-0067">ATP-binding</keyword>
<evidence type="ECO:0000256" key="5">
    <source>
        <dbReference type="ARBA" id="ARBA00022705"/>
    </source>
</evidence>
<comment type="similarity">
    <text evidence="2 9 10">Belongs to the RecF family.</text>
</comment>
<dbReference type="InterPro" id="IPR027417">
    <property type="entry name" value="P-loop_NTPase"/>
</dbReference>
<dbReference type="NCBIfam" id="TIGR00611">
    <property type="entry name" value="recf"/>
    <property type="match status" value="1"/>
</dbReference>
<dbReference type="InterPro" id="IPR042174">
    <property type="entry name" value="RecF_2"/>
</dbReference>
<evidence type="ECO:0000313" key="13">
    <source>
        <dbReference type="Proteomes" id="UP001209854"/>
    </source>
</evidence>
<dbReference type="EMBL" id="JAPFCC010000001">
    <property type="protein sequence ID" value="MCW7555377.1"/>
    <property type="molecule type" value="Genomic_DNA"/>
</dbReference>
<evidence type="ECO:0000256" key="8">
    <source>
        <dbReference type="ARBA" id="ARBA00023125"/>
    </source>
</evidence>
<comment type="function">
    <text evidence="9 10">The RecF protein is involved in DNA metabolism; it is required for DNA replication and normal SOS inducibility. RecF binds preferentially to single-stranded, linear DNA. It also seems to bind ATP.</text>
</comment>
<accession>A0ABT3N171</accession>
<dbReference type="Pfam" id="PF02463">
    <property type="entry name" value="SMC_N"/>
    <property type="match status" value="1"/>
</dbReference>
<dbReference type="HAMAP" id="MF_00365">
    <property type="entry name" value="RecF"/>
    <property type="match status" value="1"/>
</dbReference>
<feature type="domain" description="RecF/RecN/SMC N-terminal" evidence="11">
    <location>
        <begin position="3"/>
        <end position="371"/>
    </location>
</feature>
<feature type="binding site" evidence="9">
    <location>
        <begin position="30"/>
        <end position="37"/>
    </location>
    <ligand>
        <name>ATP</name>
        <dbReference type="ChEBI" id="CHEBI:30616"/>
    </ligand>
</feature>
<keyword evidence="8 9" id="KW-0238">DNA-binding</keyword>
<comment type="subcellular location">
    <subcellularLocation>
        <location evidence="1 9 10">Cytoplasm</location>
    </subcellularLocation>
</comment>
<reference evidence="12 13" key="1">
    <citation type="submission" date="2022-10" db="EMBL/GenBank/DDBJ databases">
        <title>High-quality genome sequences of two octocoral-associated bacteria, Endozoicomonas euniceicola EF212 and Endozoicomonas gorgoniicola PS125.</title>
        <authorList>
            <person name="Chiou Y.-J."/>
            <person name="Chen Y.-H."/>
        </authorList>
    </citation>
    <scope>NUCLEOTIDE SEQUENCE [LARGE SCALE GENOMIC DNA]</scope>
    <source>
        <strain evidence="12 13">PS125</strain>
    </source>
</reference>
<evidence type="ECO:0000256" key="4">
    <source>
        <dbReference type="ARBA" id="ARBA00022490"/>
    </source>
</evidence>
<evidence type="ECO:0000256" key="3">
    <source>
        <dbReference type="ARBA" id="ARBA00020170"/>
    </source>
</evidence>
<keyword evidence="9 10" id="KW-0234">DNA repair</keyword>
<dbReference type="SUPFAM" id="SSF52540">
    <property type="entry name" value="P-loop containing nucleoside triphosphate hydrolases"/>
    <property type="match status" value="1"/>
</dbReference>
<evidence type="ECO:0000256" key="10">
    <source>
        <dbReference type="RuleBase" id="RU000578"/>
    </source>
</evidence>
<dbReference type="PANTHER" id="PTHR32182:SF0">
    <property type="entry name" value="DNA REPLICATION AND REPAIR PROTEIN RECF"/>
    <property type="match status" value="1"/>
</dbReference>
<organism evidence="12 13">
    <name type="scientific">Endozoicomonas gorgoniicola</name>
    <dbReference type="NCBI Taxonomy" id="1234144"/>
    <lineage>
        <taxon>Bacteria</taxon>
        <taxon>Pseudomonadati</taxon>
        <taxon>Pseudomonadota</taxon>
        <taxon>Gammaproteobacteria</taxon>
        <taxon>Oceanospirillales</taxon>
        <taxon>Endozoicomonadaceae</taxon>
        <taxon>Endozoicomonas</taxon>
    </lineage>
</organism>
<dbReference type="Gene3D" id="3.40.50.300">
    <property type="entry name" value="P-loop containing nucleotide triphosphate hydrolases"/>
    <property type="match status" value="1"/>
</dbReference>
<sequence length="395" mass="45006">MTIHKLMVKDIRNLESLTIQPSPSINILYGLNGSGKTSVLEAIHLLGLARSFRSNRVKPVIRRDQPKCTVFGQIRHSGSAMLNVGVSRALQDENFQIRVSGENLRSTSELARHLPLQLINPDTFRLLEGSPKDRRQFLDWGVFHVKQRDFIPLWKRLQKALKQRNSLLRHGRLSSSINRSVPDKIRSELPVWDAELVKASEAVHLLRQEYFEQLAPVFHEVLGQLTDLEGIKLSYYRGWDRLRSFAEVLAEGMERDIQSGFSHSGPQRADIRVKIDGINAIDILSRGQLKLVVCALKLAQGLLFYQKTGKQCVFLVDDLPSELDAPHRKALCSILQNMKSQVFITCVEQSALSDCWLPEVNVKVFHVKQGRLEANEQIYPGREIRQAESLEIEHE</sequence>
<evidence type="ECO:0000259" key="11">
    <source>
        <dbReference type="Pfam" id="PF02463"/>
    </source>
</evidence>
<evidence type="ECO:0000256" key="1">
    <source>
        <dbReference type="ARBA" id="ARBA00004496"/>
    </source>
</evidence>
<keyword evidence="9 10" id="KW-0742">SOS response</keyword>
<keyword evidence="6 9" id="KW-0547">Nucleotide-binding</keyword>
<evidence type="ECO:0000256" key="2">
    <source>
        <dbReference type="ARBA" id="ARBA00008016"/>
    </source>
</evidence>
<keyword evidence="13" id="KW-1185">Reference proteome</keyword>
<protein>
    <recommendedName>
        <fullName evidence="3 9">DNA replication and repair protein RecF</fullName>
    </recommendedName>
</protein>
<dbReference type="Proteomes" id="UP001209854">
    <property type="component" value="Unassembled WGS sequence"/>
</dbReference>
<comment type="caution">
    <text evidence="12">The sequence shown here is derived from an EMBL/GenBank/DDBJ whole genome shotgun (WGS) entry which is preliminary data.</text>
</comment>
<keyword evidence="5 9" id="KW-0235">DNA replication</keyword>
<evidence type="ECO:0000256" key="6">
    <source>
        <dbReference type="ARBA" id="ARBA00022741"/>
    </source>
</evidence>
<evidence type="ECO:0000313" key="12">
    <source>
        <dbReference type="EMBL" id="MCW7555377.1"/>
    </source>
</evidence>
<gene>
    <name evidence="9 12" type="primary">recF</name>
    <name evidence="12" type="ORF">NX722_22640</name>
</gene>
<proteinExistence type="inferred from homology"/>
<dbReference type="InterPro" id="IPR018078">
    <property type="entry name" value="DNA-binding_RecF_CS"/>
</dbReference>
<name>A0ABT3N171_9GAMM</name>
<dbReference type="InterPro" id="IPR001238">
    <property type="entry name" value="DNA-binding_RecF"/>
</dbReference>
<dbReference type="PROSITE" id="PS00617">
    <property type="entry name" value="RECF_1"/>
    <property type="match status" value="1"/>
</dbReference>
<dbReference type="PROSITE" id="PS00618">
    <property type="entry name" value="RECF_2"/>
    <property type="match status" value="1"/>
</dbReference>
<keyword evidence="4 9" id="KW-0963">Cytoplasm</keyword>
<dbReference type="Gene3D" id="1.20.1050.90">
    <property type="entry name" value="RecF/RecN/SMC, N-terminal domain"/>
    <property type="match status" value="1"/>
</dbReference>